<accession>A0A6J4VT69</accession>
<evidence type="ECO:0000313" key="1">
    <source>
        <dbReference type="EMBL" id="CAA9584293.1"/>
    </source>
</evidence>
<protein>
    <submittedName>
        <fullName evidence="1">Uncharacterized protein</fullName>
    </submittedName>
</protein>
<organism evidence="1">
    <name type="scientific">uncultured Thermomicrobiales bacterium</name>
    <dbReference type="NCBI Taxonomy" id="1645740"/>
    <lineage>
        <taxon>Bacteria</taxon>
        <taxon>Pseudomonadati</taxon>
        <taxon>Thermomicrobiota</taxon>
        <taxon>Thermomicrobia</taxon>
        <taxon>Thermomicrobiales</taxon>
        <taxon>environmental samples</taxon>
    </lineage>
</organism>
<proteinExistence type="predicted"/>
<dbReference type="AlphaFoldDB" id="A0A6J4VT69"/>
<reference evidence="1" key="1">
    <citation type="submission" date="2020-02" db="EMBL/GenBank/DDBJ databases">
        <authorList>
            <person name="Meier V. D."/>
        </authorList>
    </citation>
    <scope>NUCLEOTIDE SEQUENCE</scope>
    <source>
        <strain evidence="1">AVDCRST_MAG87</strain>
    </source>
</reference>
<sequence length="111" mass="12404">MWCPTTRFQEERTMALTAIIHFVGEDAIVGDLAEMPATTQQYIVVRNVRRKDGKMVPYVEPDAKAFIFPLARITFIELMGEVSEIATASNGATPAKGTTIFGFFREDENQS</sequence>
<dbReference type="EMBL" id="CADCWJ010000822">
    <property type="protein sequence ID" value="CAA9584293.1"/>
    <property type="molecule type" value="Genomic_DNA"/>
</dbReference>
<name>A0A6J4VT69_9BACT</name>
<gene>
    <name evidence="1" type="ORF">AVDCRST_MAG87-3750</name>
</gene>